<evidence type="ECO:0000313" key="2">
    <source>
        <dbReference type="EMBL" id="KAF9993542.1"/>
    </source>
</evidence>
<feature type="region of interest" description="Disordered" evidence="1">
    <location>
        <begin position="1"/>
        <end position="74"/>
    </location>
</feature>
<evidence type="ECO:0000313" key="3">
    <source>
        <dbReference type="Proteomes" id="UP000703661"/>
    </source>
</evidence>
<keyword evidence="3" id="KW-1185">Reference proteome</keyword>
<feature type="compositionally biased region" description="Basic and acidic residues" evidence="1">
    <location>
        <begin position="47"/>
        <end position="58"/>
    </location>
</feature>
<comment type="caution">
    <text evidence="2">The sequence shown here is derived from an EMBL/GenBank/DDBJ whole genome shotgun (WGS) entry which is preliminary data.</text>
</comment>
<dbReference type="EMBL" id="JAAAID010004299">
    <property type="protein sequence ID" value="KAF9993542.1"/>
    <property type="molecule type" value="Genomic_DNA"/>
</dbReference>
<sequence length="113" mass="12135">TNPTPPTAKGTLAPTNGNDSDDDHGRDKDYHNDSSEGIDLNDDNNDGSDHDHDRDDNRVTTTAPHSGHSNPYSINCATTTALSKTTKAKAKATITDDALDFDLDTEKQVIVDP</sequence>
<feature type="non-terminal residue" evidence="2">
    <location>
        <position position="113"/>
    </location>
</feature>
<proteinExistence type="predicted"/>
<feature type="compositionally biased region" description="Basic and acidic residues" evidence="1">
    <location>
        <begin position="23"/>
        <end position="34"/>
    </location>
</feature>
<feature type="compositionally biased region" description="Polar residues" evidence="1">
    <location>
        <begin position="59"/>
        <end position="74"/>
    </location>
</feature>
<organism evidence="2 3">
    <name type="scientific">Entomortierella chlamydospora</name>
    <dbReference type="NCBI Taxonomy" id="101097"/>
    <lineage>
        <taxon>Eukaryota</taxon>
        <taxon>Fungi</taxon>
        <taxon>Fungi incertae sedis</taxon>
        <taxon>Mucoromycota</taxon>
        <taxon>Mortierellomycotina</taxon>
        <taxon>Mortierellomycetes</taxon>
        <taxon>Mortierellales</taxon>
        <taxon>Mortierellaceae</taxon>
        <taxon>Entomortierella</taxon>
    </lineage>
</organism>
<reference evidence="2" key="1">
    <citation type="journal article" date="2020" name="Fungal Divers.">
        <title>Resolving the Mortierellaceae phylogeny through synthesis of multi-gene phylogenetics and phylogenomics.</title>
        <authorList>
            <person name="Vandepol N."/>
            <person name="Liber J."/>
            <person name="Desiro A."/>
            <person name="Na H."/>
            <person name="Kennedy M."/>
            <person name="Barry K."/>
            <person name="Grigoriev I.V."/>
            <person name="Miller A.N."/>
            <person name="O'Donnell K."/>
            <person name="Stajich J.E."/>
            <person name="Bonito G."/>
        </authorList>
    </citation>
    <scope>NUCLEOTIDE SEQUENCE</scope>
    <source>
        <strain evidence="2">NRRL 2769</strain>
    </source>
</reference>
<accession>A0A9P6MDI2</accession>
<dbReference type="AlphaFoldDB" id="A0A9P6MDI2"/>
<gene>
    <name evidence="2" type="ORF">BGZ80_008094</name>
</gene>
<name>A0A9P6MDI2_9FUNG</name>
<feature type="non-terminal residue" evidence="2">
    <location>
        <position position="1"/>
    </location>
</feature>
<dbReference type="Proteomes" id="UP000703661">
    <property type="component" value="Unassembled WGS sequence"/>
</dbReference>
<evidence type="ECO:0000256" key="1">
    <source>
        <dbReference type="SAM" id="MobiDB-lite"/>
    </source>
</evidence>
<protein>
    <submittedName>
        <fullName evidence="2">Uncharacterized protein</fullName>
    </submittedName>
</protein>